<dbReference type="SMART" id="SM00271">
    <property type="entry name" value="DnaJ"/>
    <property type="match status" value="1"/>
</dbReference>
<evidence type="ECO:0000313" key="5">
    <source>
        <dbReference type="Proteomes" id="UP000326018"/>
    </source>
</evidence>
<dbReference type="Proteomes" id="UP000326018">
    <property type="component" value="Unassembled WGS sequence"/>
</dbReference>
<organism evidence="4 5">
    <name type="scientific">Pseudomonas fluorescens</name>
    <dbReference type="NCBI Taxonomy" id="294"/>
    <lineage>
        <taxon>Bacteria</taxon>
        <taxon>Pseudomonadati</taxon>
        <taxon>Pseudomonadota</taxon>
        <taxon>Gammaproteobacteria</taxon>
        <taxon>Pseudomonadales</taxon>
        <taxon>Pseudomonadaceae</taxon>
        <taxon>Pseudomonas</taxon>
    </lineage>
</organism>
<evidence type="ECO:0000256" key="2">
    <source>
        <dbReference type="SAM" id="Phobius"/>
    </source>
</evidence>
<feature type="domain" description="J" evidence="3">
    <location>
        <begin position="4"/>
        <end position="70"/>
    </location>
</feature>
<evidence type="ECO:0000313" key="4">
    <source>
        <dbReference type="EMBL" id="VVN78659.1"/>
    </source>
</evidence>
<dbReference type="PROSITE" id="PS50076">
    <property type="entry name" value="DNAJ_2"/>
    <property type="match status" value="1"/>
</dbReference>
<feature type="transmembrane region" description="Helical" evidence="2">
    <location>
        <begin position="840"/>
        <end position="861"/>
    </location>
</feature>
<dbReference type="EMBL" id="CABVIB010000003">
    <property type="protein sequence ID" value="VVN78659.1"/>
    <property type="molecule type" value="Genomic_DNA"/>
</dbReference>
<gene>
    <name evidence="4" type="ORF">PS712_00921</name>
</gene>
<dbReference type="InterPro" id="IPR001623">
    <property type="entry name" value="DnaJ_domain"/>
</dbReference>
<sequence>MVMSCWIHLGIEPTADEALIRSAYRARLPEHHPETDAEGFQALREAYESAIRLARDNEVGLEEEAFDDFEVPQTIVDFYALLESPERRYNLEAWRAFVRSLDQLPLNVLDDICWGLFHGLVDAGPLSHRCVNLLAQRMAWDQRLQDLEFDQARQVEVILNRIKDPDPFDTNLMDEWPVHAQMEALWYARRLDYLFEHRSLHEYEYFACQHTCLPLPADDSFIKRLLVQFTQAGIGNATWLQLCVEQNRQAPIDVDWLYLLACQYHLLGLEDQALTCWIRLWQEHRHPKAESRLLEICSRRQPDFLPLLIQAFDRLENFRDWSQDLDDVTQEYGSPSQRPETLARWLGVGQLRLQGLAAAFFAWRMTGDELPLLALLLAEHEDSRLQHLYRHAWALHRADAGLLQQILDDAHPIDPLESLVFSGFRYQAEQQLCWLTQAPLPLAMEAFLDSRLPDPQLPEVLRTGEPHQVCRLWLSRMRVYSRCALEQIEQFFALEDLNAAAKLQSLSLLAKLGRQGVVLPAIAQGEAAWRWHVQTMFLLALLDQPERWLKMIDAKTLERLDIYLGHPLNSILPLLRRLQREQAHFGGLLGWLQGCDPVHGLLAQQLSNVQQVLDSAVLPNNSLLYCSVENHPQACGEDLLGLMLLWGVLYHDPSLSTEQHRALLQSIASIICEDEWFEAFRDGLVKGEPEYPSRKVVTDLGADTLLVHDVLDTLRALVRHGSAGVQGMRSLRRLQRAKDDDTNSVSLRLALSALLSWSERLLLVKSESQPAPSAAIWRLDSRLGRKAFIGQVLGNVIVISIVVLLSGTLTAAIAICLLGFAFLFSAVLRRLHDMGRGIASLLIFGCVSSVLPFLPLLLFVVRGDDLPNRYGVPPGSVGGDKLTGGLQATLRGAQG</sequence>
<protein>
    <recommendedName>
        <fullName evidence="3">J domain-containing protein</fullName>
    </recommendedName>
</protein>
<reference evidence="4 5" key="1">
    <citation type="submission" date="2019-09" db="EMBL/GenBank/DDBJ databases">
        <authorList>
            <person name="Chandra G."/>
            <person name="Truman W A."/>
        </authorList>
    </citation>
    <scope>NUCLEOTIDE SEQUENCE [LARGE SCALE GENOMIC DNA]</scope>
    <source>
        <strain evidence="4">PS712</strain>
    </source>
</reference>
<proteinExistence type="predicted"/>
<dbReference type="InterPro" id="IPR036869">
    <property type="entry name" value="J_dom_sf"/>
</dbReference>
<dbReference type="GO" id="GO:0016020">
    <property type="term" value="C:membrane"/>
    <property type="evidence" value="ECO:0007669"/>
    <property type="project" value="InterPro"/>
</dbReference>
<dbReference type="Pfam" id="PF05656">
    <property type="entry name" value="DUF805"/>
    <property type="match status" value="1"/>
</dbReference>
<accession>A0A5E7AJA6</accession>
<feature type="transmembrane region" description="Helical" evidence="2">
    <location>
        <begin position="787"/>
        <end position="805"/>
    </location>
</feature>
<name>A0A5E7AJA6_PSEFL</name>
<keyword evidence="2" id="KW-0812">Transmembrane</keyword>
<feature type="transmembrane region" description="Helical" evidence="2">
    <location>
        <begin position="811"/>
        <end position="828"/>
    </location>
</feature>
<keyword evidence="1" id="KW-0143">Chaperone</keyword>
<evidence type="ECO:0000256" key="1">
    <source>
        <dbReference type="ARBA" id="ARBA00023186"/>
    </source>
</evidence>
<dbReference type="SUPFAM" id="SSF46565">
    <property type="entry name" value="Chaperone J-domain"/>
    <property type="match status" value="1"/>
</dbReference>
<keyword evidence="2" id="KW-0472">Membrane</keyword>
<dbReference type="InterPro" id="IPR008523">
    <property type="entry name" value="DUF805"/>
</dbReference>
<evidence type="ECO:0000259" key="3">
    <source>
        <dbReference type="PROSITE" id="PS50076"/>
    </source>
</evidence>
<dbReference type="AlphaFoldDB" id="A0A5E7AJA6"/>
<keyword evidence="2" id="KW-1133">Transmembrane helix</keyword>
<dbReference type="CDD" id="cd06257">
    <property type="entry name" value="DnaJ"/>
    <property type="match status" value="1"/>
</dbReference>